<protein>
    <submittedName>
        <fullName evidence="1 3">Uncharacterized protein</fullName>
    </submittedName>
</protein>
<dbReference type="EMBL" id="LK028583">
    <property type="protein sequence ID" value="CDS21163.1"/>
    <property type="molecule type" value="Genomic_DNA"/>
</dbReference>
<reference evidence="3" key="3">
    <citation type="submission" date="2020-10" db="UniProtKB">
        <authorList>
            <consortium name="WormBaseParasite"/>
        </authorList>
    </citation>
    <scope>IDENTIFICATION</scope>
</reference>
<reference evidence="1" key="2">
    <citation type="submission" date="2014-06" db="EMBL/GenBank/DDBJ databases">
        <authorList>
            <person name="Aslett M."/>
        </authorList>
    </citation>
    <scope>NUCLEOTIDE SEQUENCE</scope>
</reference>
<name>A0A068WRM5_ECHGR</name>
<reference evidence="1 2" key="1">
    <citation type="journal article" date="2013" name="Nature">
        <title>The genomes of four tapeworm species reveal adaptations to parasitism.</title>
        <authorList>
            <person name="Tsai I.J."/>
            <person name="Zarowiecki M."/>
            <person name="Holroyd N."/>
            <person name="Garciarrubio A."/>
            <person name="Sanchez-Flores A."/>
            <person name="Brooks K.L."/>
            <person name="Tracey A."/>
            <person name="Bobes R.J."/>
            <person name="Fragoso G."/>
            <person name="Sciutto E."/>
            <person name="Aslett M."/>
            <person name="Beasley H."/>
            <person name="Bennett H.M."/>
            <person name="Cai J."/>
            <person name="Camicia F."/>
            <person name="Clark R."/>
            <person name="Cucher M."/>
            <person name="De Silva N."/>
            <person name="Day T.A."/>
            <person name="Deplazes P."/>
            <person name="Estrada K."/>
            <person name="Fernandez C."/>
            <person name="Holland P.W."/>
            <person name="Hou J."/>
            <person name="Hu S."/>
            <person name="Huckvale T."/>
            <person name="Hung S.S."/>
            <person name="Kamenetzky L."/>
            <person name="Keane J.A."/>
            <person name="Kiss F."/>
            <person name="Koziol U."/>
            <person name="Lambert O."/>
            <person name="Liu K."/>
            <person name="Luo X."/>
            <person name="Luo Y."/>
            <person name="Macchiaroli N."/>
            <person name="Nichol S."/>
            <person name="Paps J."/>
            <person name="Parkinson J."/>
            <person name="Pouchkina-Stantcheva N."/>
            <person name="Riddiford N."/>
            <person name="Rosenzvit M."/>
            <person name="Salinas G."/>
            <person name="Wasmuth J.D."/>
            <person name="Zamanian M."/>
            <person name="Zheng Y."/>
            <person name="Cai X."/>
            <person name="Soberon X."/>
            <person name="Olson P.D."/>
            <person name="Laclette J.P."/>
            <person name="Brehm K."/>
            <person name="Berriman M."/>
            <person name="Garciarrubio A."/>
            <person name="Bobes R.J."/>
            <person name="Fragoso G."/>
            <person name="Sanchez-Flores A."/>
            <person name="Estrada K."/>
            <person name="Cevallos M.A."/>
            <person name="Morett E."/>
            <person name="Gonzalez V."/>
            <person name="Portillo T."/>
            <person name="Ochoa-Leyva A."/>
            <person name="Jose M.V."/>
            <person name="Sciutto E."/>
            <person name="Landa A."/>
            <person name="Jimenez L."/>
            <person name="Valdes V."/>
            <person name="Carrero J.C."/>
            <person name="Larralde C."/>
            <person name="Morales-Montor J."/>
            <person name="Limon-Lason J."/>
            <person name="Soberon X."/>
            <person name="Laclette J.P."/>
        </authorList>
    </citation>
    <scope>NUCLEOTIDE SEQUENCE [LARGE SCALE GENOMIC DNA]</scope>
</reference>
<evidence type="ECO:0000313" key="1">
    <source>
        <dbReference type="EMBL" id="CDS21163.1"/>
    </source>
</evidence>
<dbReference type="WBParaSite" id="EgrG_000153100">
    <property type="protein sequence ID" value="EgrG_000153100"/>
    <property type="gene ID" value="EgrG_000153100"/>
</dbReference>
<dbReference type="AlphaFoldDB" id="A0A068WRM5"/>
<accession>A0A068WRM5</accession>
<gene>
    <name evidence="1" type="ORF">EgrG_000153100</name>
</gene>
<dbReference type="Proteomes" id="UP000492820">
    <property type="component" value="Unassembled WGS sequence"/>
</dbReference>
<evidence type="ECO:0000313" key="2">
    <source>
        <dbReference type="Proteomes" id="UP000492820"/>
    </source>
</evidence>
<evidence type="ECO:0000313" key="3">
    <source>
        <dbReference type="WBParaSite" id="EgrG_000153100"/>
    </source>
</evidence>
<sequence>MRSKYKAVEMVSGVFESVRLWFFGVGIVGFVTIKESCESFGGTISKPVFFNC</sequence>
<organism evidence="1">
    <name type="scientific">Echinococcus granulosus</name>
    <name type="common">Hydatid tapeworm</name>
    <dbReference type="NCBI Taxonomy" id="6210"/>
    <lineage>
        <taxon>Eukaryota</taxon>
        <taxon>Metazoa</taxon>
        <taxon>Spiralia</taxon>
        <taxon>Lophotrochozoa</taxon>
        <taxon>Platyhelminthes</taxon>
        <taxon>Cestoda</taxon>
        <taxon>Eucestoda</taxon>
        <taxon>Cyclophyllidea</taxon>
        <taxon>Taeniidae</taxon>
        <taxon>Echinococcus</taxon>
        <taxon>Echinococcus granulosus group</taxon>
    </lineage>
</organism>
<proteinExistence type="predicted"/>